<dbReference type="OrthoDB" id="1426432at2"/>
<dbReference type="RefSeq" id="WP_131607152.1">
    <property type="nucleotide sequence ID" value="NZ_SJSM01000001.1"/>
</dbReference>
<dbReference type="AlphaFoldDB" id="A0A4R0NL19"/>
<keyword evidence="2" id="KW-1185">Reference proteome</keyword>
<sequence>MKAKLNEVNWFENIGKPLEEGTFIIPVKAVNSNVECLKHINSLNWGNFVLYARNRLSWYIQSFHKEESRKWNEISAKARLDYKGFEPVIIDWADNNNVGKDLLASLKSIIISYTIEQHYFDHLDKNIPKQFDVIMNVYKSGHIPCGWDGPLPKNEGYDAIDFNTGKLLIW</sequence>
<reference evidence="1 2" key="1">
    <citation type="submission" date="2019-02" db="EMBL/GenBank/DDBJ databases">
        <title>Pedobacter sp. RP-3-8 sp. nov., isolated from Arctic soil.</title>
        <authorList>
            <person name="Dahal R.H."/>
        </authorList>
    </citation>
    <scope>NUCLEOTIDE SEQUENCE [LARGE SCALE GENOMIC DNA]</scope>
    <source>
        <strain evidence="1 2">RP-3-8</strain>
    </source>
</reference>
<evidence type="ECO:0000313" key="2">
    <source>
        <dbReference type="Proteomes" id="UP000291117"/>
    </source>
</evidence>
<protein>
    <submittedName>
        <fullName evidence="1">Uncharacterized protein</fullName>
    </submittedName>
</protein>
<dbReference type="EMBL" id="SJSM01000001">
    <property type="protein sequence ID" value="TCC99694.1"/>
    <property type="molecule type" value="Genomic_DNA"/>
</dbReference>
<dbReference type="Proteomes" id="UP000291117">
    <property type="component" value="Unassembled WGS sequence"/>
</dbReference>
<accession>A0A4R0NL19</accession>
<name>A0A4R0NL19_9SPHI</name>
<proteinExistence type="predicted"/>
<gene>
    <name evidence="1" type="ORF">EZ444_03215</name>
</gene>
<evidence type="ECO:0000313" key="1">
    <source>
        <dbReference type="EMBL" id="TCC99694.1"/>
    </source>
</evidence>
<comment type="caution">
    <text evidence="1">The sequence shown here is derived from an EMBL/GenBank/DDBJ whole genome shotgun (WGS) entry which is preliminary data.</text>
</comment>
<organism evidence="1 2">
    <name type="scientific">Pedobacter hiemivivus</name>
    <dbReference type="NCBI Taxonomy" id="2530454"/>
    <lineage>
        <taxon>Bacteria</taxon>
        <taxon>Pseudomonadati</taxon>
        <taxon>Bacteroidota</taxon>
        <taxon>Sphingobacteriia</taxon>
        <taxon>Sphingobacteriales</taxon>
        <taxon>Sphingobacteriaceae</taxon>
        <taxon>Pedobacter</taxon>
    </lineage>
</organism>